<proteinExistence type="predicted"/>
<dbReference type="WBParaSite" id="PTRK_0001598100.1">
    <property type="protein sequence ID" value="PTRK_0001598100.1"/>
    <property type="gene ID" value="PTRK_0001598100"/>
</dbReference>
<dbReference type="GO" id="GO:0004674">
    <property type="term" value="F:protein serine/threonine kinase activity"/>
    <property type="evidence" value="ECO:0007669"/>
    <property type="project" value="UniProtKB-EC"/>
</dbReference>
<dbReference type="STRING" id="131310.A0A0N5A2X0"/>
<evidence type="ECO:0000259" key="2">
    <source>
        <dbReference type="PROSITE" id="PS50011"/>
    </source>
</evidence>
<dbReference type="AlphaFoldDB" id="A0A0N5A2X0"/>
<dbReference type="InterPro" id="IPR008271">
    <property type="entry name" value="Ser/Thr_kinase_AS"/>
</dbReference>
<dbReference type="SMART" id="SM00220">
    <property type="entry name" value="S_TKc"/>
    <property type="match status" value="1"/>
</dbReference>
<dbReference type="InterPro" id="IPR000719">
    <property type="entry name" value="Prot_kinase_dom"/>
</dbReference>
<dbReference type="PANTHER" id="PTHR11909">
    <property type="entry name" value="CASEIN KINASE-RELATED"/>
    <property type="match status" value="1"/>
</dbReference>
<organism evidence="3 4">
    <name type="scientific">Parastrongyloides trichosuri</name>
    <name type="common">Possum-specific nematode worm</name>
    <dbReference type="NCBI Taxonomy" id="131310"/>
    <lineage>
        <taxon>Eukaryota</taxon>
        <taxon>Metazoa</taxon>
        <taxon>Ecdysozoa</taxon>
        <taxon>Nematoda</taxon>
        <taxon>Chromadorea</taxon>
        <taxon>Rhabditida</taxon>
        <taxon>Tylenchina</taxon>
        <taxon>Panagrolaimomorpha</taxon>
        <taxon>Strongyloidoidea</taxon>
        <taxon>Strongyloididae</taxon>
        <taxon>Parastrongyloides</taxon>
    </lineage>
</organism>
<evidence type="ECO:0000313" key="3">
    <source>
        <dbReference type="Proteomes" id="UP000038045"/>
    </source>
</evidence>
<dbReference type="Gene3D" id="1.10.510.10">
    <property type="entry name" value="Transferase(Phosphotransferase) domain 1"/>
    <property type="match status" value="1"/>
</dbReference>
<evidence type="ECO:0000313" key="4">
    <source>
        <dbReference type="WBParaSite" id="PTRK_0001598100.1"/>
    </source>
</evidence>
<name>A0A0N5A2X0_PARTI</name>
<protein>
    <recommendedName>
        <fullName evidence="1">non-specific serine/threonine protein kinase</fullName>
        <ecNumber evidence="1">2.7.11.1</ecNumber>
    </recommendedName>
</protein>
<feature type="domain" description="Protein kinase" evidence="2">
    <location>
        <begin position="38"/>
        <end position="328"/>
    </location>
</feature>
<dbReference type="InterPro" id="IPR050235">
    <property type="entry name" value="CK1_Ser-Thr_kinase"/>
</dbReference>
<sequence length="403" mass="46948">MSDDSKNQAGNLISNTISGVGGDPTAVPDLVGRLLKGRIVLRKVDEGGFGAVYIVRTYKKGIQNLITDFTFDYTNIPEDELKEYSIMKVESNSTEGGCGLKIEVRILNEIKRIFPGSEQFADIFSAHRRQKYSYVFMTLLGKSLKQLMIEQPNNQFSESTWLRISIQGLYAVKQLHEVGFLHRDIKPANIVLGHGNDPKKCRFIHLIDFGLARQYLYRDNLGNIMHRMPRPHVDFRGTERYCSISMHFDKEQNRIDDVWSLLFTFIEMNRELPWSNTDNDRLEEVKKKTKLADILSFLPKELDEPLTKLNSLLPLDRPNYEDIYNGFLNCMKKSNYKFDDKYDWEIDIHPKSPSMEKFGNMQKEFKRNLLAKMIYPKEYYLKMKNPSKEPDKNILTDINVCLR</sequence>
<dbReference type="InterPro" id="IPR011009">
    <property type="entry name" value="Kinase-like_dom_sf"/>
</dbReference>
<accession>A0A0N5A2X0</accession>
<keyword evidence="3" id="KW-1185">Reference proteome</keyword>
<dbReference type="GO" id="GO:0005524">
    <property type="term" value="F:ATP binding"/>
    <property type="evidence" value="ECO:0007669"/>
    <property type="project" value="InterPro"/>
</dbReference>
<dbReference type="PROSITE" id="PS00108">
    <property type="entry name" value="PROTEIN_KINASE_ST"/>
    <property type="match status" value="1"/>
</dbReference>
<evidence type="ECO:0000256" key="1">
    <source>
        <dbReference type="ARBA" id="ARBA00012513"/>
    </source>
</evidence>
<dbReference type="PROSITE" id="PS50011">
    <property type="entry name" value="PROTEIN_KINASE_DOM"/>
    <property type="match status" value="1"/>
</dbReference>
<reference evidence="4" key="1">
    <citation type="submission" date="2017-02" db="UniProtKB">
        <authorList>
            <consortium name="WormBaseParasite"/>
        </authorList>
    </citation>
    <scope>IDENTIFICATION</scope>
</reference>
<dbReference type="Pfam" id="PF00069">
    <property type="entry name" value="Pkinase"/>
    <property type="match status" value="1"/>
</dbReference>
<dbReference type="Proteomes" id="UP000038045">
    <property type="component" value="Unplaced"/>
</dbReference>
<dbReference type="SUPFAM" id="SSF56112">
    <property type="entry name" value="Protein kinase-like (PK-like)"/>
    <property type="match status" value="1"/>
</dbReference>
<dbReference type="EC" id="2.7.11.1" evidence="1"/>